<proteinExistence type="inferred from homology"/>
<dbReference type="CDD" id="cd02135">
    <property type="entry name" value="YdjA-like"/>
    <property type="match status" value="1"/>
</dbReference>
<evidence type="ECO:0000313" key="10">
    <source>
        <dbReference type="EMBL" id="PTQ88427.1"/>
    </source>
</evidence>
<keyword evidence="3 7" id="KW-0288">FMN</keyword>
<keyword evidence="4 7" id="KW-0521">NADP</keyword>
<evidence type="ECO:0000256" key="4">
    <source>
        <dbReference type="ARBA" id="ARBA00022857"/>
    </source>
</evidence>
<sequence length="187" mass="20724">MDTLTALMTRSSQGALTEPAPANSVLQQAFQAALRAPDHRLLRPWRFLVIEAKAREQLGEYFLQAGLAENPALSDVEQQRLLKMPLRAPMIVVAITSFKQDDKVPPVEQTLSTGAAVQNFLLAIHAQGFASMWRTGWVTEHKIIKNALSVTEHEQIAGFIYLGTPVNPPKQTVLLAVDEFVKTWQAP</sequence>
<dbReference type="OrthoDB" id="9782629at2"/>
<evidence type="ECO:0000256" key="1">
    <source>
        <dbReference type="ARBA" id="ARBA00007118"/>
    </source>
</evidence>
<evidence type="ECO:0000256" key="6">
    <source>
        <dbReference type="ARBA" id="ARBA00023027"/>
    </source>
</evidence>
<dbReference type="InterPro" id="IPR026021">
    <property type="entry name" value="YdjA-like"/>
</dbReference>
<feature type="binding site" evidence="8">
    <location>
        <position position="39"/>
    </location>
    <ligand>
        <name>FMN</name>
        <dbReference type="ChEBI" id="CHEBI:58210"/>
        <note>ligand shared between dimeric partners</note>
    </ligand>
</feature>
<evidence type="ECO:0000256" key="7">
    <source>
        <dbReference type="PIRNR" id="PIRNR000232"/>
    </source>
</evidence>
<accession>A0A2T5IWV4</accession>
<reference evidence="10 11" key="1">
    <citation type="submission" date="2018-04" db="EMBL/GenBank/DDBJ databases">
        <title>Genomic Encyclopedia of Archaeal and Bacterial Type Strains, Phase II (KMG-II): from individual species to whole genera.</title>
        <authorList>
            <person name="Goeker M."/>
        </authorList>
    </citation>
    <scope>NUCLEOTIDE SEQUENCE [LARGE SCALE GENOMIC DNA]</scope>
    <source>
        <strain evidence="10 11">DSM 5822</strain>
    </source>
</reference>
<evidence type="ECO:0000256" key="5">
    <source>
        <dbReference type="ARBA" id="ARBA00023002"/>
    </source>
</evidence>
<dbReference type="InterPro" id="IPR000415">
    <property type="entry name" value="Nitroreductase-like"/>
</dbReference>
<evidence type="ECO:0000256" key="2">
    <source>
        <dbReference type="ARBA" id="ARBA00022630"/>
    </source>
</evidence>
<protein>
    <recommendedName>
        <fullName evidence="7">Putative NAD(P)H nitroreductase</fullName>
        <ecNumber evidence="7">1.-.-.-</ecNumber>
    </recommendedName>
</protein>
<keyword evidence="6 7" id="KW-0520">NAD</keyword>
<dbReference type="EMBL" id="QAON01000012">
    <property type="protein sequence ID" value="PTQ88427.1"/>
    <property type="molecule type" value="Genomic_DNA"/>
</dbReference>
<evidence type="ECO:0000256" key="8">
    <source>
        <dbReference type="PIRSR" id="PIRSR000232-1"/>
    </source>
</evidence>
<name>A0A2T5IWV4_9GAMM</name>
<dbReference type="SUPFAM" id="SSF55469">
    <property type="entry name" value="FMN-dependent nitroreductase-like"/>
    <property type="match status" value="1"/>
</dbReference>
<dbReference type="RefSeq" id="WP_107866307.1">
    <property type="nucleotide sequence ID" value="NZ_QAON01000012.1"/>
</dbReference>
<comment type="similarity">
    <text evidence="1 7">Belongs to the nitroreductase family.</text>
</comment>
<feature type="binding site" evidence="8">
    <location>
        <position position="35"/>
    </location>
    <ligand>
        <name>FMN</name>
        <dbReference type="ChEBI" id="CHEBI:58210"/>
        <note>ligand shared between dimeric partners</note>
    </ligand>
</feature>
<dbReference type="InterPro" id="IPR052530">
    <property type="entry name" value="NAD(P)H_nitroreductase"/>
</dbReference>
<keyword evidence="5 7" id="KW-0560">Oxidoreductase</keyword>
<dbReference type="PANTHER" id="PTHR43821:SF1">
    <property type="entry name" value="NAD(P)H NITROREDUCTASE YDJA-RELATED"/>
    <property type="match status" value="1"/>
</dbReference>
<dbReference type="GO" id="GO:0016491">
    <property type="term" value="F:oxidoreductase activity"/>
    <property type="evidence" value="ECO:0007669"/>
    <property type="project" value="UniProtKB-UniRule"/>
</dbReference>
<keyword evidence="2 7" id="KW-0285">Flavoprotein</keyword>
<gene>
    <name evidence="10" type="ORF">C8N29_11272</name>
</gene>
<dbReference type="PIRSF" id="PIRSF000232">
    <property type="entry name" value="YdjA"/>
    <property type="match status" value="1"/>
</dbReference>
<dbReference type="EC" id="1.-.-.-" evidence="7"/>
<dbReference type="Gene3D" id="3.40.109.10">
    <property type="entry name" value="NADH Oxidase"/>
    <property type="match status" value="1"/>
</dbReference>
<organism evidence="10 11">
    <name type="scientific">Agitococcus lubricus</name>
    <dbReference type="NCBI Taxonomy" id="1077255"/>
    <lineage>
        <taxon>Bacteria</taxon>
        <taxon>Pseudomonadati</taxon>
        <taxon>Pseudomonadota</taxon>
        <taxon>Gammaproteobacteria</taxon>
        <taxon>Moraxellales</taxon>
        <taxon>Moraxellaceae</taxon>
        <taxon>Agitococcus</taxon>
    </lineage>
</organism>
<feature type="binding site" description="in other chain" evidence="8">
    <location>
        <begin position="133"/>
        <end position="135"/>
    </location>
    <ligand>
        <name>FMN</name>
        <dbReference type="ChEBI" id="CHEBI:58210"/>
        <note>ligand shared between dimeric partners</note>
    </ligand>
</feature>
<evidence type="ECO:0000259" key="9">
    <source>
        <dbReference type="Pfam" id="PF00881"/>
    </source>
</evidence>
<dbReference type="InterPro" id="IPR029479">
    <property type="entry name" value="Nitroreductase"/>
</dbReference>
<feature type="domain" description="Nitroreductase" evidence="9">
    <location>
        <begin position="10"/>
        <end position="163"/>
    </location>
</feature>
<comment type="caution">
    <text evidence="10">The sequence shown here is derived from an EMBL/GenBank/DDBJ whole genome shotgun (WGS) entry which is preliminary data.</text>
</comment>
<dbReference type="PANTHER" id="PTHR43821">
    <property type="entry name" value="NAD(P)H NITROREDUCTASE YDJA-RELATED"/>
    <property type="match status" value="1"/>
</dbReference>
<evidence type="ECO:0000313" key="11">
    <source>
        <dbReference type="Proteomes" id="UP000244223"/>
    </source>
</evidence>
<keyword evidence="11" id="KW-1185">Reference proteome</keyword>
<dbReference type="Pfam" id="PF00881">
    <property type="entry name" value="Nitroreductase"/>
    <property type="match status" value="1"/>
</dbReference>
<feature type="binding site" description="in other chain" evidence="8">
    <location>
        <begin position="10"/>
        <end position="12"/>
    </location>
    <ligand>
        <name>FMN</name>
        <dbReference type="ChEBI" id="CHEBI:58210"/>
        <note>ligand shared between dimeric partners</note>
    </ligand>
</feature>
<dbReference type="Proteomes" id="UP000244223">
    <property type="component" value="Unassembled WGS sequence"/>
</dbReference>
<comment type="cofactor">
    <cofactor evidence="8">
        <name>FMN</name>
        <dbReference type="ChEBI" id="CHEBI:58210"/>
    </cofactor>
    <text evidence="8">Binds 1 FMN per subunit.</text>
</comment>
<dbReference type="AlphaFoldDB" id="A0A2T5IWV4"/>
<evidence type="ECO:0000256" key="3">
    <source>
        <dbReference type="ARBA" id="ARBA00022643"/>
    </source>
</evidence>